<proteinExistence type="predicted"/>
<dbReference type="Proteomes" id="UP000821837">
    <property type="component" value="Chromosome 8"/>
</dbReference>
<evidence type="ECO:0000313" key="2">
    <source>
        <dbReference type="EMBL" id="KAH7939479.1"/>
    </source>
</evidence>
<evidence type="ECO:0000313" key="3">
    <source>
        <dbReference type="Proteomes" id="UP000821837"/>
    </source>
</evidence>
<evidence type="ECO:0000256" key="1">
    <source>
        <dbReference type="SAM" id="MobiDB-lite"/>
    </source>
</evidence>
<sequence length="87" mass="9389">MKMSAHATFSTGPIMRHGMGSDAAGLDEPLTTEGSQSYLDVDVQLVKGVKRGKQGSRDARYLTEATPVLVRVIEEQVVAQRFAHGAM</sequence>
<organism evidence="2 3">
    <name type="scientific">Rhipicephalus sanguineus</name>
    <name type="common">Brown dog tick</name>
    <name type="synonym">Ixodes sanguineus</name>
    <dbReference type="NCBI Taxonomy" id="34632"/>
    <lineage>
        <taxon>Eukaryota</taxon>
        <taxon>Metazoa</taxon>
        <taxon>Ecdysozoa</taxon>
        <taxon>Arthropoda</taxon>
        <taxon>Chelicerata</taxon>
        <taxon>Arachnida</taxon>
        <taxon>Acari</taxon>
        <taxon>Parasitiformes</taxon>
        <taxon>Ixodida</taxon>
        <taxon>Ixodoidea</taxon>
        <taxon>Ixodidae</taxon>
        <taxon>Rhipicephalinae</taxon>
        <taxon>Rhipicephalus</taxon>
        <taxon>Rhipicephalus</taxon>
    </lineage>
</organism>
<accession>A0A9D4PF25</accession>
<reference evidence="2" key="1">
    <citation type="journal article" date="2020" name="Cell">
        <title>Large-Scale Comparative Analyses of Tick Genomes Elucidate Their Genetic Diversity and Vector Capacities.</title>
        <authorList>
            <consortium name="Tick Genome and Microbiome Consortium (TIGMIC)"/>
            <person name="Jia N."/>
            <person name="Wang J."/>
            <person name="Shi W."/>
            <person name="Du L."/>
            <person name="Sun Y."/>
            <person name="Zhan W."/>
            <person name="Jiang J.F."/>
            <person name="Wang Q."/>
            <person name="Zhang B."/>
            <person name="Ji P."/>
            <person name="Bell-Sakyi L."/>
            <person name="Cui X.M."/>
            <person name="Yuan T.T."/>
            <person name="Jiang B.G."/>
            <person name="Yang W.F."/>
            <person name="Lam T.T."/>
            <person name="Chang Q.C."/>
            <person name="Ding S.J."/>
            <person name="Wang X.J."/>
            <person name="Zhu J.G."/>
            <person name="Ruan X.D."/>
            <person name="Zhao L."/>
            <person name="Wei J.T."/>
            <person name="Ye R.Z."/>
            <person name="Que T.C."/>
            <person name="Du C.H."/>
            <person name="Zhou Y.H."/>
            <person name="Cheng J.X."/>
            <person name="Dai P.F."/>
            <person name="Guo W.B."/>
            <person name="Han X.H."/>
            <person name="Huang E.J."/>
            <person name="Li L.F."/>
            <person name="Wei W."/>
            <person name="Gao Y.C."/>
            <person name="Liu J.Z."/>
            <person name="Shao H.Z."/>
            <person name="Wang X."/>
            <person name="Wang C.C."/>
            <person name="Yang T.C."/>
            <person name="Huo Q.B."/>
            <person name="Li W."/>
            <person name="Chen H.Y."/>
            <person name="Chen S.E."/>
            <person name="Zhou L.G."/>
            <person name="Ni X.B."/>
            <person name="Tian J.H."/>
            <person name="Sheng Y."/>
            <person name="Liu T."/>
            <person name="Pan Y.S."/>
            <person name="Xia L.Y."/>
            <person name="Li J."/>
            <person name="Zhao F."/>
            <person name="Cao W.C."/>
        </authorList>
    </citation>
    <scope>NUCLEOTIDE SEQUENCE</scope>
    <source>
        <strain evidence="2">Rsan-2018</strain>
    </source>
</reference>
<protein>
    <submittedName>
        <fullName evidence="2">Uncharacterized protein</fullName>
    </submittedName>
</protein>
<gene>
    <name evidence="2" type="ORF">HPB52_013046</name>
</gene>
<reference evidence="2" key="2">
    <citation type="submission" date="2021-09" db="EMBL/GenBank/DDBJ databases">
        <authorList>
            <person name="Jia N."/>
            <person name="Wang J."/>
            <person name="Shi W."/>
            <person name="Du L."/>
            <person name="Sun Y."/>
            <person name="Zhan W."/>
            <person name="Jiang J."/>
            <person name="Wang Q."/>
            <person name="Zhang B."/>
            <person name="Ji P."/>
            <person name="Sakyi L.B."/>
            <person name="Cui X."/>
            <person name="Yuan T."/>
            <person name="Jiang B."/>
            <person name="Yang W."/>
            <person name="Lam T.T.-Y."/>
            <person name="Chang Q."/>
            <person name="Ding S."/>
            <person name="Wang X."/>
            <person name="Zhu J."/>
            <person name="Ruan X."/>
            <person name="Zhao L."/>
            <person name="Wei J."/>
            <person name="Que T."/>
            <person name="Du C."/>
            <person name="Cheng J."/>
            <person name="Dai P."/>
            <person name="Han X."/>
            <person name="Huang E."/>
            <person name="Gao Y."/>
            <person name="Liu J."/>
            <person name="Shao H."/>
            <person name="Ye R."/>
            <person name="Li L."/>
            <person name="Wei W."/>
            <person name="Wang X."/>
            <person name="Wang C."/>
            <person name="Huo Q."/>
            <person name="Li W."/>
            <person name="Guo W."/>
            <person name="Chen H."/>
            <person name="Chen S."/>
            <person name="Zhou L."/>
            <person name="Zhou L."/>
            <person name="Ni X."/>
            <person name="Tian J."/>
            <person name="Zhou Y."/>
            <person name="Sheng Y."/>
            <person name="Liu T."/>
            <person name="Pan Y."/>
            <person name="Xia L."/>
            <person name="Li J."/>
            <person name="Zhao F."/>
            <person name="Cao W."/>
        </authorList>
    </citation>
    <scope>NUCLEOTIDE SEQUENCE</scope>
    <source>
        <strain evidence="2">Rsan-2018</strain>
        <tissue evidence="2">Larvae</tissue>
    </source>
</reference>
<dbReference type="EMBL" id="JABSTV010001254">
    <property type="protein sequence ID" value="KAH7939479.1"/>
    <property type="molecule type" value="Genomic_DNA"/>
</dbReference>
<feature type="region of interest" description="Disordered" evidence="1">
    <location>
        <begin position="1"/>
        <end position="32"/>
    </location>
</feature>
<dbReference type="AlphaFoldDB" id="A0A9D4PF25"/>
<keyword evidence="3" id="KW-1185">Reference proteome</keyword>
<name>A0A9D4PF25_RHISA</name>
<comment type="caution">
    <text evidence="2">The sequence shown here is derived from an EMBL/GenBank/DDBJ whole genome shotgun (WGS) entry which is preliminary data.</text>
</comment>